<feature type="region of interest" description="Disordered" evidence="1">
    <location>
        <begin position="763"/>
        <end position="828"/>
    </location>
</feature>
<dbReference type="OMA" id="VISPWSC"/>
<feature type="compositionally biased region" description="Low complexity" evidence="1">
    <location>
        <begin position="879"/>
        <end position="896"/>
    </location>
</feature>
<feature type="region of interest" description="Disordered" evidence="1">
    <location>
        <begin position="105"/>
        <end position="175"/>
    </location>
</feature>
<evidence type="ECO:0000256" key="1">
    <source>
        <dbReference type="SAM" id="MobiDB-lite"/>
    </source>
</evidence>
<feature type="region of interest" description="Disordered" evidence="1">
    <location>
        <begin position="1139"/>
        <end position="1160"/>
    </location>
</feature>
<name>A0A0N1IGX6_LEPSE</name>
<feature type="compositionally biased region" description="Basic residues" evidence="1">
    <location>
        <begin position="1451"/>
        <end position="1461"/>
    </location>
</feature>
<feature type="region of interest" description="Disordered" evidence="1">
    <location>
        <begin position="1617"/>
        <end position="1638"/>
    </location>
</feature>
<reference evidence="2 3" key="1">
    <citation type="journal article" date="2015" name="PLoS Pathog.">
        <title>Leptomonas seymouri: Adaptations to the Dixenous Life Cycle Analyzed by Genome Sequencing, Transcriptome Profiling and Co-infection with Leishmania donovani.</title>
        <authorList>
            <person name="Kraeva N."/>
            <person name="Butenko A."/>
            <person name="Hlavacova J."/>
            <person name="Kostygov A."/>
            <person name="Myskova J."/>
            <person name="Grybchuk D."/>
            <person name="Lestinova T."/>
            <person name="Votypka J."/>
            <person name="Volf P."/>
            <person name="Opperdoes F."/>
            <person name="Flegontov P."/>
            <person name="Lukes J."/>
            <person name="Yurchenko V."/>
        </authorList>
    </citation>
    <scope>NUCLEOTIDE SEQUENCE [LARGE SCALE GENOMIC DNA]</scope>
    <source>
        <strain evidence="2 3">ATCC 30220</strain>
    </source>
</reference>
<gene>
    <name evidence="2" type="ORF">ABL78_7645</name>
</gene>
<dbReference type="VEuPathDB" id="TriTrypDB:Lsey_0395_0030"/>
<feature type="compositionally biased region" description="Polar residues" evidence="1">
    <location>
        <begin position="337"/>
        <end position="362"/>
    </location>
</feature>
<feature type="region of interest" description="Disordered" evidence="1">
    <location>
        <begin position="1756"/>
        <end position="1777"/>
    </location>
</feature>
<feature type="region of interest" description="Disordered" evidence="1">
    <location>
        <begin position="603"/>
        <end position="635"/>
    </location>
</feature>
<dbReference type="EMBL" id="LJSK01000395">
    <property type="protein sequence ID" value="KPI83324.1"/>
    <property type="molecule type" value="Genomic_DNA"/>
</dbReference>
<feature type="region of interest" description="Disordered" evidence="1">
    <location>
        <begin position="1424"/>
        <end position="1466"/>
    </location>
</feature>
<evidence type="ECO:0000313" key="2">
    <source>
        <dbReference type="EMBL" id="KPI83324.1"/>
    </source>
</evidence>
<feature type="compositionally biased region" description="Polar residues" evidence="1">
    <location>
        <begin position="930"/>
        <end position="940"/>
    </location>
</feature>
<feature type="region of interest" description="Disordered" evidence="1">
    <location>
        <begin position="1"/>
        <end position="37"/>
    </location>
</feature>
<dbReference type="OrthoDB" id="438641at2759"/>
<feature type="compositionally biased region" description="Basic and acidic residues" evidence="1">
    <location>
        <begin position="795"/>
        <end position="807"/>
    </location>
</feature>
<keyword evidence="3" id="KW-1185">Reference proteome</keyword>
<comment type="caution">
    <text evidence="2">The sequence shown here is derived from an EMBL/GenBank/DDBJ whole genome shotgun (WGS) entry which is preliminary data.</text>
</comment>
<feature type="region of interest" description="Disordered" evidence="1">
    <location>
        <begin position="493"/>
        <end position="512"/>
    </location>
</feature>
<feature type="compositionally biased region" description="Acidic residues" evidence="1">
    <location>
        <begin position="495"/>
        <end position="504"/>
    </location>
</feature>
<feature type="region of interest" description="Disordered" evidence="1">
    <location>
        <begin position="529"/>
        <end position="584"/>
    </location>
</feature>
<accession>A0A0N1IGX6</accession>
<feature type="region of interest" description="Disordered" evidence="1">
    <location>
        <begin position="921"/>
        <end position="942"/>
    </location>
</feature>
<organism evidence="2 3">
    <name type="scientific">Leptomonas seymouri</name>
    <dbReference type="NCBI Taxonomy" id="5684"/>
    <lineage>
        <taxon>Eukaryota</taxon>
        <taxon>Discoba</taxon>
        <taxon>Euglenozoa</taxon>
        <taxon>Kinetoplastea</taxon>
        <taxon>Metakinetoplastina</taxon>
        <taxon>Trypanosomatida</taxon>
        <taxon>Trypanosomatidae</taxon>
        <taxon>Leishmaniinae</taxon>
        <taxon>Leptomonas</taxon>
    </lineage>
</organism>
<feature type="region of interest" description="Disordered" evidence="1">
    <location>
        <begin position="325"/>
        <end position="364"/>
    </location>
</feature>
<feature type="region of interest" description="Disordered" evidence="1">
    <location>
        <begin position="840"/>
        <end position="900"/>
    </location>
</feature>
<evidence type="ECO:0000313" key="3">
    <source>
        <dbReference type="Proteomes" id="UP000038009"/>
    </source>
</evidence>
<protein>
    <submittedName>
        <fullName evidence="2">Uncharacterized protein</fullName>
    </submittedName>
</protein>
<proteinExistence type="predicted"/>
<sequence length="2289" mass="244400">MSFAMPTGKGDEGSSSGDAADATGDGVSPRARLLVPPPEQPWTVANLACAVNVHAMQGRVHQRSSSDAGGTATTIISFPFTLPGLSSVTKLPSLSPLLPRPVGERAFVDSQRRHRKPQPLQSDKGDGNEVLPVPGVVRSGMMNDSNLSASSTSSTITTEATTTDEDVVPFSSLPLGPAPNTSLPTASLSGVPQVGVISPNALATADLQGHPLFPAPSDVAATWDTQHIDLSPQTPCVPVFGEPTDAGVVEHPMTLLCMHNSHNRGSSIVRSGILRSPLQSSTPTAPSLADLFVGLQQPRLHRLPRRSGDAGGLWHLAGWNTGRSANTARNHADGSTLPPSSVNGSVTPHLASSEQDGTSREASTYEVVEDDAGAHTPTVYRSPQLPHWWRSIMTPTMGTRVCLRPCTPRLEFWWIDRLGSEAYEFIQVILKHSLEGMVTRESGESVVVVEFCIPAEYLDRTSFATWRPQAPSASQASSAAAPATALWRVERADGGDDDDCEEEVATSKGPAKVNTPPYVDLCGSTVNPPAPSRLVAPVSKSVPRPPIRYTNAPAAPPGTAPLGPLSSVQAGNAHPDAAEYESSHLTTPTAIVLPSGVPSGLAEGPATLAVPHPPTGAAPTNARRPSPLSSGRASDGAEIPISAVQHRHADLTLSSRPPSPEAGNVYSSLSTLNQNSSVVTADGGHSDPFMAERRLCEEPPLTRILTTSPLYKTLLIHPSGEQTGIDGEAVVRPQGVGQTFRQSASPCRFSTTDGPAIPVVHGGAIPPPPAPLTPCEGDYTPDLGNDNFNSASIADSRDSVTGEDTERSFTPPFASSPPLEQQRGRSPLYRLPTTVLVAPTLPDRSQQSSSQLRTSANFLQQQQQQHFAHPCVPSTDRTGSVNSSESGSRQSRSNASPYATSTYRDDHFLLCVDPLVKSEDRSWSPESRAMSRQHSPSLASSYYDPFSRSKSYEEWLRTSNILSHDPALWSLRASSAAGAGSAEAVSGSSGQIATALSWSRDHPIETASVLEKTASSNEIDKDTAHQDDSVIVRLSLPSSVCIPVVAVRLHALKLLHPLLHALSISYTSQHPPPESAGEDEMESALRAMANVSPFTSELVGHTTVPDYDTAVKVVSDAIRIVEQEKLTLSSLSAELPRTDATTEAAASNSSASASIGAAPQPLQPRDVSILYTIRSHLYFHMSPEHLYDSLKDAEKALSCCPTHEHVCNTYEVLAACLISFGHTAQVERLVARLRHRCRLWTPLLTRLNRVTQVMVSYGSLFLHQQLNPALLRRGGTPAHPTNPRASSQNEGILPSPLDGGMYLSREAVFPPRAAAAAVCSPERRTVPLADVGACDNPNILVSSTTMPLVVIGGGIVDPPLHWGRQSSQQHRIGSATVAGQSATEAPRTLSYEVCPLLLGYYGKSLHRQHEISDNPYPLPLSPRAAKLSSSPNGGGAVTVVPTKNIDGIKTQRQRNHNHRSPSARPSSDVCHRRLFLLETLFPSVLPLTAANGPQQLAPTPRVISYRGSATSRGVQNMRCAVSSGDAGAATRISEAVAKEKKIKPQDFLYDRDSMFALLASTTETMIAYGTISMRYFGRHIRLSATRRISKGSTILLEKPALILALWPLPYGRAAHQVGTEPTSDALPPQTEEGSGRSTTAMKSSVEVAQRAVPDCCAQCGRQRLTHPIHCPGKCGLAYCSEACRRESLRLYHVVECSGLADLPPHPATAASGVDTDDTADARVRGAVAALQVIFSEWYAFMYCFAGVASCSPPATIPPSPQKSGSHSSAGCPASATEKCSPPPILTMTGQRAMARLVAMMLCVVLPVESLPQLREGNEAFIQAWKEERHAMVRAVARTLYYRGLMVPAATHGDQRNIYCSGVDPHRLLLLEVMLQQLSVPFFADFTYRLPSTVWEAMNEFPCAVPRKATPAGRNNGRLSSFCGDGGGDGGGDGDKPLRTRFVHSSTTRSNAAFPLGSCAATPSKSFPSSGQRHWFVELTIAQREELMCTSHRMLQRMHRVVCTELEDVFALPLNASTQKGDDDVTAGAPQRWTCPELLGFLSSIRVFEELLDFCLTSCAVIYPQDVEPDAGAALSSSHHKTHAQSETASDGGLNAGGSAERRSSEAASPAVPLAVISPWSCLAVDLHPILSHGGNSVLYSRFMVEHEQRRGMIAYCAAAATRRVPGSGGFNPGASGYGSSLEDDSFLSVHSMASASAAAMLNGSVLSVGTEDSYRCGTPREDRNIQMLKDAASRSCANLQLSLAHSLPSGDMTRPPMVAVVMTAKKNIQLGDVLWWESLHLDEYLHCLP</sequence>
<feature type="compositionally biased region" description="Low complexity" evidence="1">
    <location>
        <begin position="148"/>
        <end position="161"/>
    </location>
</feature>
<dbReference type="Proteomes" id="UP000038009">
    <property type="component" value="Unassembled WGS sequence"/>
</dbReference>
<feature type="region of interest" description="Disordered" evidence="1">
    <location>
        <begin position="2071"/>
        <end position="2104"/>
    </location>
</feature>
<feature type="compositionally biased region" description="Low complexity" evidence="1">
    <location>
        <begin position="1144"/>
        <end position="1158"/>
    </location>
</feature>